<keyword evidence="3" id="KW-1185">Reference proteome</keyword>
<evidence type="ECO:0000259" key="1">
    <source>
        <dbReference type="Pfam" id="PF01882"/>
    </source>
</evidence>
<evidence type="ECO:0000313" key="3">
    <source>
        <dbReference type="Proteomes" id="UP000249522"/>
    </source>
</evidence>
<feature type="domain" description="DUF58" evidence="1">
    <location>
        <begin position="60"/>
        <end position="298"/>
    </location>
</feature>
<dbReference type="InterPro" id="IPR002881">
    <property type="entry name" value="DUF58"/>
</dbReference>
<dbReference type="Proteomes" id="UP000249522">
    <property type="component" value="Unassembled WGS sequence"/>
</dbReference>
<gene>
    <name evidence="2" type="ORF">DNH61_08500</name>
</gene>
<organism evidence="2 3">
    <name type="scientific">Paenibacillus sambharensis</name>
    <dbReference type="NCBI Taxonomy" id="1803190"/>
    <lineage>
        <taxon>Bacteria</taxon>
        <taxon>Bacillati</taxon>
        <taxon>Bacillota</taxon>
        <taxon>Bacilli</taxon>
        <taxon>Bacillales</taxon>
        <taxon>Paenibacillaceae</taxon>
        <taxon>Paenibacillus</taxon>
    </lineage>
</organism>
<protein>
    <submittedName>
        <fullName evidence="2">DUF58 domain-containing protein</fullName>
    </submittedName>
</protein>
<evidence type="ECO:0000313" key="2">
    <source>
        <dbReference type="EMBL" id="PZD96237.1"/>
    </source>
</evidence>
<dbReference type="OrthoDB" id="9776116at2"/>
<dbReference type="EMBL" id="QKRB01000041">
    <property type="protein sequence ID" value="PZD96237.1"/>
    <property type="molecule type" value="Genomic_DNA"/>
</dbReference>
<dbReference type="AlphaFoldDB" id="A0A2W1LXJ8"/>
<proteinExistence type="predicted"/>
<dbReference type="Pfam" id="PF01882">
    <property type="entry name" value="DUF58"/>
    <property type="match status" value="1"/>
</dbReference>
<dbReference type="PANTHER" id="PTHR33608">
    <property type="entry name" value="BLL2464 PROTEIN"/>
    <property type="match status" value="1"/>
</dbReference>
<accession>A0A2W1LXJ8</accession>
<dbReference type="PANTHER" id="PTHR33608:SF7">
    <property type="entry name" value="DUF58 DOMAIN-CONTAINING PROTEIN"/>
    <property type="match status" value="1"/>
</dbReference>
<name>A0A2W1LXJ8_9BACL</name>
<dbReference type="RefSeq" id="WP_111146235.1">
    <property type="nucleotide sequence ID" value="NZ_QKRB01000041.1"/>
</dbReference>
<comment type="caution">
    <text evidence="2">The sequence shown here is derived from an EMBL/GenBank/DDBJ whole genome shotgun (WGS) entry which is preliminary data.</text>
</comment>
<reference evidence="2 3" key="1">
    <citation type="submission" date="2018-06" db="EMBL/GenBank/DDBJ databases">
        <title>Paenibacillus imtechensis sp. nov.</title>
        <authorList>
            <person name="Pinnaka A.K."/>
            <person name="Singh H."/>
            <person name="Kaur M."/>
        </authorList>
    </citation>
    <scope>NUCLEOTIDE SEQUENCE [LARGE SCALE GENOMIC DNA]</scope>
    <source>
        <strain evidence="2 3">SMB1</strain>
    </source>
</reference>
<sequence length="337" mass="36515">MVTDGAGEAVKGQAPGELFPDLSLLHRLERMTIASRSRVRGTMQGKRKSNALGSSLEFADYRAYTPGDDFRRIDWNVYGRTGRAYIRQFWDEQEIAVRLWVDVSRSMCFESAELPPTGSGGQKGMLGMHSTNKLLYALRLAACIGYAGLAGEDKVEAAIFEDRAVNRMPPLRGRGSAARLFAFLTQAAAAADAAREPAVQGNAALSEPFRLPGVMPRTPGQSWVFTDGLYESGIEEALSALTAARQDVVFVHVLGPGELKPELTGERRLIDVETGSGKEVAVGPAVLKAYQAALAEHCEYIRQLCSACGCAYIQVDTGVPFAETVLKQFHQQGLLKG</sequence>